<dbReference type="PROSITE" id="PS01036">
    <property type="entry name" value="HSP70_3"/>
    <property type="match status" value="1"/>
</dbReference>
<organism evidence="4 5">
    <name type="scientific">Rhodocytophaga rosea</name>
    <dbReference type="NCBI Taxonomy" id="2704465"/>
    <lineage>
        <taxon>Bacteria</taxon>
        <taxon>Pseudomonadati</taxon>
        <taxon>Bacteroidota</taxon>
        <taxon>Cytophagia</taxon>
        <taxon>Cytophagales</taxon>
        <taxon>Rhodocytophagaceae</taxon>
        <taxon>Rhodocytophaga</taxon>
    </lineage>
</organism>
<name>A0A6C0GEA9_9BACT</name>
<dbReference type="InterPro" id="IPR018181">
    <property type="entry name" value="Heat_shock_70_CS"/>
</dbReference>
<dbReference type="InterPro" id="IPR013126">
    <property type="entry name" value="Hsp_70_fam"/>
</dbReference>
<dbReference type="InterPro" id="IPR043129">
    <property type="entry name" value="ATPase_NBD"/>
</dbReference>
<dbReference type="RefSeq" id="WP_162442311.1">
    <property type="nucleotide sequence ID" value="NZ_CP048222.1"/>
</dbReference>
<proteinExistence type="inferred from homology"/>
<keyword evidence="5" id="KW-1185">Reference proteome</keyword>
<dbReference type="Gene3D" id="3.90.640.10">
    <property type="entry name" value="Actin, Chain A, domain 4"/>
    <property type="match status" value="2"/>
</dbReference>
<evidence type="ECO:0000313" key="5">
    <source>
        <dbReference type="Proteomes" id="UP000480178"/>
    </source>
</evidence>
<dbReference type="PANTHER" id="PTHR19375">
    <property type="entry name" value="HEAT SHOCK PROTEIN 70KDA"/>
    <property type="match status" value="1"/>
</dbReference>
<evidence type="ECO:0000256" key="3">
    <source>
        <dbReference type="ARBA" id="ARBA00022840"/>
    </source>
</evidence>
<dbReference type="Gene3D" id="3.30.420.40">
    <property type="match status" value="3"/>
</dbReference>
<sequence length="418" mass="46559">MNLVCCGIDFGTSNTSVALAHDQGIELATLENGQKTIPSAIFFPQDIPTPLFGREATQEFFTKRKGRYMRSLKRILGTSPFSQGTLINGKVMGFDRIISLFLKNIKDKADAQAGCEIEQVVMGRPVHFVDNNPQADRLAEQQLGEIARSIGFKQVAFQFEPIAAAFAHEANLQKEKLALVADLGGGTSDFTVIKLSSQKLLHKDRTTDILANSGVRVGGNDFDKQLSLWAIMPQLGYKSTYGEKKLEVPIKLYQELSEWSKVNFLYTTKIITQARQLLHQSHEKRKLSRLLKVLEQERGHLLLAGVEDTKIALTLAFEHCAWFDFIEADFRITTHRKQFEEAIGEEVEKITAAANECIRQAGISRQEIELIILTGGSTEVPLIQDSFRALFANATLADENKLSSVGLGLGYASYNTFR</sequence>
<dbReference type="InterPro" id="IPR042054">
    <property type="entry name" value="YegD-like"/>
</dbReference>
<evidence type="ECO:0000313" key="4">
    <source>
        <dbReference type="EMBL" id="QHT66247.1"/>
    </source>
</evidence>
<evidence type="ECO:0000256" key="1">
    <source>
        <dbReference type="ARBA" id="ARBA00007381"/>
    </source>
</evidence>
<keyword evidence="2" id="KW-0547">Nucleotide-binding</keyword>
<accession>A0A6C0GEA9</accession>
<dbReference type="KEGG" id="rhoz:GXP67_06030"/>
<dbReference type="EMBL" id="CP048222">
    <property type="protein sequence ID" value="QHT66247.1"/>
    <property type="molecule type" value="Genomic_DNA"/>
</dbReference>
<protein>
    <submittedName>
        <fullName evidence="4">Hsp70 family protein</fullName>
    </submittedName>
</protein>
<gene>
    <name evidence="4" type="ORF">GXP67_06030</name>
</gene>
<dbReference type="CDD" id="cd10231">
    <property type="entry name" value="ASKHA_NBD_HSP70_YegD-like"/>
    <property type="match status" value="1"/>
</dbReference>
<dbReference type="Pfam" id="PF00012">
    <property type="entry name" value="HSP70"/>
    <property type="match status" value="2"/>
</dbReference>
<keyword evidence="3" id="KW-0067">ATP-binding</keyword>
<dbReference type="AlphaFoldDB" id="A0A6C0GEA9"/>
<evidence type="ECO:0000256" key="2">
    <source>
        <dbReference type="ARBA" id="ARBA00022741"/>
    </source>
</evidence>
<dbReference type="SUPFAM" id="SSF53067">
    <property type="entry name" value="Actin-like ATPase domain"/>
    <property type="match status" value="2"/>
</dbReference>
<dbReference type="Proteomes" id="UP000480178">
    <property type="component" value="Chromosome"/>
</dbReference>
<dbReference type="PRINTS" id="PR00301">
    <property type="entry name" value="HEATSHOCK70"/>
</dbReference>
<dbReference type="GO" id="GO:0005524">
    <property type="term" value="F:ATP binding"/>
    <property type="evidence" value="ECO:0007669"/>
    <property type="project" value="UniProtKB-KW"/>
</dbReference>
<reference evidence="4 5" key="1">
    <citation type="submission" date="2020-01" db="EMBL/GenBank/DDBJ databases">
        <authorList>
            <person name="Kim M.K."/>
        </authorList>
    </citation>
    <scope>NUCLEOTIDE SEQUENCE [LARGE SCALE GENOMIC DNA]</scope>
    <source>
        <strain evidence="4 5">172606-1</strain>
    </source>
</reference>
<comment type="similarity">
    <text evidence="1">Belongs to the heat shock protein 70 family.</text>
</comment>
<dbReference type="GO" id="GO:0140662">
    <property type="term" value="F:ATP-dependent protein folding chaperone"/>
    <property type="evidence" value="ECO:0007669"/>
    <property type="project" value="InterPro"/>
</dbReference>